<dbReference type="GO" id="GO:0016747">
    <property type="term" value="F:acyltransferase activity, transferring groups other than amino-acyl groups"/>
    <property type="evidence" value="ECO:0007669"/>
    <property type="project" value="InterPro"/>
</dbReference>
<name>A0AAE0VP46_9BIVA</name>
<sequence length="282" mass="31879">MRRSDIQSLYELTSESGRNIEKSCLECVFDTDPSRLLVVVKDDGKVIGHNGALAHGQRIASAGLNILRVDYRGLGIGRESTLRLNDLLADMNVGGNAVYDNMAFYRQFGFNIKSYTFQINHGPINPDFAKAVPSEGYEIIPLLDVKFDDLLDYDSELHSVSRHRFIRNWTGHTSARTYVALKNGRICGYAVLRPAYVGYKMYPIYADEPNIAKALFCRLVSYIPKGQDVIFTQPVQNEAANEFVAANKFQTQLTMTRIYNKWNIPLDIRRVYSVASTEFGLI</sequence>
<evidence type="ECO:0000313" key="3">
    <source>
        <dbReference type="Proteomes" id="UP001195483"/>
    </source>
</evidence>
<reference evidence="2" key="2">
    <citation type="journal article" date="2021" name="Genome Biol. Evol.">
        <title>Developing a high-quality reference genome for a parasitic bivalve with doubly uniparental inheritance (Bivalvia: Unionida).</title>
        <authorList>
            <person name="Smith C.H."/>
        </authorList>
    </citation>
    <scope>NUCLEOTIDE SEQUENCE</scope>
    <source>
        <strain evidence="2">CHS0354</strain>
        <tissue evidence="2">Mantle</tissue>
    </source>
</reference>
<feature type="domain" description="N-acetyltransferase" evidence="1">
    <location>
        <begin position="1"/>
        <end position="135"/>
    </location>
</feature>
<dbReference type="Gene3D" id="3.40.630.30">
    <property type="match status" value="1"/>
</dbReference>
<keyword evidence="3" id="KW-1185">Reference proteome</keyword>
<dbReference type="PANTHER" id="PTHR47237">
    <property type="entry name" value="SLL0310 PROTEIN"/>
    <property type="match status" value="1"/>
</dbReference>
<dbReference type="InterPro" id="IPR041496">
    <property type="entry name" value="YitH/HolE_GNAT"/>
</dbReference>
<dbReference type="SUPFAM" id="SSF55729">
    <property type="entry name" value="Acyl-CoA N-acyltransferases (Nat)"/>
    <property type="match status" value="1"/>
</dbReference>
<accession>A0AAE0VP46</accession>
<comment type="caution">
    <text evidence="2">The sequence shown here is derived from an EMBL/GenBank/DDBJ whole genome shotgun (WGS) entry which is preliminary data.</text>
</comment>
<gene>
    <name evidence="2" type="ORF">CHS0354_020115</name>
</gene>
<dbReference type="Gene3D" id="3.40.630.90">
    <property type="match status" value="1"/>
</dbReference>
<organism evidence="2 3">
    <name type="scientific">Potamilus streckersoni</name>
    <dbReference type="NCBI Taxonomy" id="2493646"/>
    <lineage>
        <taxon>Eukaryota</taxon>
        <taxon>Metazoa</taxon>
        <taxon>Spiralia</taxon>
        <taxon>Lophotrochozoa</taxon>
        <taxon>Mollusca</taxon>
        <taxon>Bivalvia</taxon>
        <taxon>Autobranchia</taxon>
        <taxon>Heteroconchia</taxon>
        <taxon>Palaeoheterodonta</taxon>
        <taxon>Unionida</taxon>
        <taxon>Unionoidea</taxon>
        <taxon>Unionidae</taxon>
        <taxon>Ambleminae</taxon>
        <taxon>Lampsilini</taxon>
        <taxon>Potamilus</taxon>
    </lineage>
</organism>
<dbReference type="PANTHER" id="PTHR47237:SF2">
    <property type="entry name" value="BLL4206 PROTEIN"/>
    <property type="match status" value="1"/>
</dbReference>
<dbReference type="Pfam" id="PF18014">
    <property type="entry name" value="Acetyltransf_18"/>
    <property type="match status" value="1"/>
</dbReference>
<protein>
    <recommendedName>
        <fullName evidence="1">N-acetyltransferase domain-containing protein</fullName>
    </recommendedName>
</protein>
<dbReference type="EMBL" id="JAEAOA010001226">
    <property type="protein sequence ID" value="KAK3585403.1"/>
    <property type="molecule type" value="Genomic_DNA"/>
</dbReference>
<dbReference type="PROSITE" id="PS51186">
    <property type="entry name" value="GNAT"/>
    <property type="match status" value="1"/>
</dbReference>
<reference evidence="2" key="1">
    <citation type="journal article" date="2021" name="Genome Biol. Evol.">
        <title>A High-Quality Reference Genome for a Parasitic Bivalve with Doubly Uniparental Inheritance (Bivalvia: Unionida).</title>
        <authorList>
            <person name="Smith C.H."/>
        </authorList>
    </citation>
    <scope>NUCLEOTIDE SEQUENCE</scope>
    <source>
        <strain evidence="2">CHS0354</strain>
    </source>
</reference>
<dbReference type="AlphaFoldDB" id="A0AAE0VP46"/>
<dbReference type="InterPro" id="IPR052729">
    <property type="entry name" value="Acyl/Acetyltrans_Enzymes"/>
</dbReference>
<dbReference type="InterPro" id="IPR016181">
    <property type="entry name" value="Acyl_CoA_acyltransferase"/>
</dbReference>
<evidence type="ECO:0000313" key="2">
    <source>
        <dbReference type="EMBL" id="KAK3585403.1"/>
    </source>
</evidence>
<proteinExistence type="predicted"/>
<dbReference type="InterPro" id="IPR000182">
    <property type="entry name" value="GNAT_dom"/>
</dbReference>
<reference evidence="2" key="3">
    <citation type="submission" date="2023-05" db="EMBL/GenBank/DDBJ databases">
        <authorList>
            <person name="Smith C.H."/>
        </authorList>
    </citation>
    <scope>NUCLEOTIDE SEQUENCE</scope>
    <source>
        <strain evidence="2">CHS0354</strain>
        <tissue evidence="2">Mantle</tissue>
    </source>
</reference>
<evidence type="ECO:0000259" key="1">
    <source>
        <dbReference type="PROSITE" id="PS51186"/>
    </source>
</evidence>
<dbReference type="Proteomes" id="UP001195483">
    <property type="component" value="Unassembled WGS sequence"/>
</dbReference>